<feature type="domain" description="D-serine dehydratase-like" evidence="3">
    <location>
        <begin position="257"/>
        <end position="352"/>
    </location>
</feature>
<evidence type="ECO:0000313" key="5">
    <source>
        <dbReference type="Proteomes" id="UP000324517"/>
    </source>
</evidence>
<dbReference type="Proteomes" id="UP000324517">
    <property type="component" value="Unassembled WGS sequence"/>
</dbReference>
<proteinExistence type="inferred from homology"/>
<dbReference type="InterPro" id="IPR001608">
    <property type="entry name" value="Ala_racemase_N"/>
</dbReference>
<sequence length="369" mass="40399">MKQEWKELDTPTLMLDGQILLKNIRKMSDFAKENKVNLRPHIKTHKSVEIAKLQLEHGAIGITTAKLEEAEVMARAGIKDILVAYPVSSPAKIERIIALLDQEVNLKITVDSLEQVKLLQKALEKTSHSLEVWIKVNSGLNRCGVEPGERAVELAKAIILLSRLRIGGIFTHAGHSYGARGEEELEEIALAEADVVVKSAEACEKAGIPILVRSVGSTPTYRISGLVDGITEVRPGNAVFFDSIQVGLGVADRADCALTVLASVIGVYEGRIVLDAGSKTLCLDKGAHGLDSVKGYGYVVDHPELTIERLSEEHGVANFKESCDLRLNDKVRIIPNHACTVANMFEEYVVVEGEHVVDMWKVDARGMRK</sequence>
<keyword evidence="2" id="KW-0456">Lyase</keyword>
<evidence type="ECO:0000313" key="4">
    <source>
        <dbReference type="EMBL" id="TYS71868.1"/>
    </source>
</evidence>
<evidence type="ECO:0000256" key="1">
    <source>
        <dbReference type="ARBA" id="ARBA00005323"/>
    </source>
</evidence>
<dbReference type="Pfam" id="PF14031">
    <property type="entry name" value="D-ser_dehydrat"/>
    <property type="match status" value="1"/>
</dbReference>
<dbReference type="RefSeq" id="WP_148979503.1">
    <property type="nucleotide sequence ID" value="NZ_JBNILM010000007.1"/>
</dbReference>
<evidence type="ECO:0000256" key="2">
    <source>
        <dbReference type="ARBA" id="ARBA00023239"/>
    </source>
</evidence>
<dbReference type="Gene3D" id="2.40.37.20">
    <property type="entry name" value="D-serine dehydratase-like domain"/>
    <property type="match status" value="1"/>
</dbReference>
<dbReference type="InterPro" id="IPR051466">
    <property type="entry name" value="D-amino_acid_metab_enzyme"/>
</dbReference>
<name>A0A5D4TAW1_9BACI</name>
<comment type="similarity">
    <text evidence="1">Belongs to the DSD1 family.</text>
</comment>
<dbReference type="EMBL" id="VTET01000005">
    <property type="protein sequence ID" value="TYS71868.1"/>
    <property type="molecule type" value="Genomic_DNA"/>
</dbReference>
<evidence type="ECO:0000259" key="3">
    <source>
        <dbReference type="SMART" id="SM01119"/>
    </source>
</evidence>
<dbReference type="Pfam" id="PF01168">
    <property type="entry name" value="Ala_racemase_N"/>
    <property type="match status" value="1"/>
</dbReference>
<dbReference type="InterPro" id="IPR042208">
    <property type="entry name" value="D-ser_dehydrat-like_sf"/>
</dbReference>
<dbReference type="GO" id="GO:0008721">
    <property type="term" value="F:D-serine ammonia-lyase activity"/>
    <property type="evidence" value="ECO:0007669"/>
    <property type="project" value="TreeGrafter"/>
</dbReference>
<dbReference type="InterPro" id="IPR026956">
    <property type="entry name" value="D-ser_dehydrat-like_dom"/>
</dbReference>
<protein>
    <submittedName>
        <fullName evidence="4">D-TA family PLP-dependent enzyme</fullName>
    </submittedName>
</protein>
<dbReference type="SUPFAM" id="SSF51419">
    <property type="entry name" value="PLP-binding barrel"/>
    <property type="match status" value="1"/>
</dbReference>
<dbReference type="Gene3D" id="3.20.20.10">
    <property type="entry name" value="Alanine racemase"/>
    <property type="match status" value="1"/>
</dbReference>
<dbReference type="SMART" id="SM01119">
    <property type="entry name" value="D-ser_dehydrat"/>
    <property type="match status" value="1"/>
</dbReference>
<accession>A0A5D4TAW1</accession>
<dbReference type="GO" id="GO:0036088">
    <property type="term" value="P:D-serine catabolic process"/>
    <property type="evidence" value="ECO:0007669"/>
    <property type="project" value="TreeGrafter"/>
</dbReference>
<dbReference type="PANTHER" id="PTHR28004:SF2">
    <property type="entry name" value="D-SERINE DEHYDRATASE"/>
    <property type="match status" value="1"/>
</dbReference>
<gene>
    <name evidence="4" type="ORF">FZC75_11965</name>
</gene>
<dbReference type="InterPro" id="IPR029066">
    <property type="entry name" value="PLP-binding_barrel"/>
</dbReference>
<comment type="caution">
    <text evidence="4">The sequence shown here is derived from an EMBL/GenBank/DDBJ whole genome shotgun (WGS) entry which is preliminary data.</text>
</comment>
<reference evidence="4 5" key="1">
    <citation type="submission" date="2019-08" db="EMBL/GenBank/DDBJ databases">
        <title>Bacillus genomes from the desert of Cuatro Cienegas, Coahuila.</title>
        <authorList>
            <person name="Olmedo-Alvarez G."/>
        </authorList>
    </citation>
    <scope>NUCLEOTIDE SEQUENCE [LARGE SCALE GENOMIC DNA]</scope>
    <source>
        <strain evidence="4 5">CH98b_3T</strain>
    </source>
</reference>
<dbReference type="OrthoDB" id="9788869at2"/>
<dbReference type="AlphaFoldDB" id="A0A5D4TAW1"/>
<organism evidence="4 5">
    <name type="scientific">Sutcliffiella horikoshii</name>
    <dbReference type="NCBI Taxonomy" id="79883"/>
    <lineage>
        <taxon>Bacteria</taxon>
        <taxon>Bacillati</taxon>
        <taxon>Bacillota</taxon>
        <taxon>Bacilli</taxon>
        <taxon>Bacillales</taxon>
        <taxon>Bacillaceae</taxon>
        <taxon>Sutcliffiella</taxon>
    </lineage>
</organism>
<dbReference type="CDD" id="cd06820">
    <property type="entry name" value="PLPDE_III_LS_D-TA_like"/>
    <property type="match status" value="1"/>
</dbReference>
<dbReference type="PANTHER" id="PTHR28004">
    <property type="entry name" value="ZGC:162816-RELATED"/>
    <property type="match status" value="1"/>
</dbReference>